<reference evidence="1" key="1">
    <citation type="submission" date="2020-04" db="EMBL/GenBank/DDBJ databases">
        <authorList>
            <person name="Alioto T."/>
            <person name="Alioto T."/>
            <person name="Gomez Garrido J."/>
        </authorList>
    </citation>
    <scope>NUCLEOTIDE SEQUENCE</scope>
    <source>
        <strain evidence="1">A484AB</strain>
    </source>
</reference>
<evidence type="ECO:0000313" key="1">
    <source>
        <dbReference type="EMBL" id="CAB4017063.1"/>
    </source>
</evidence>
<dbReference type="AlphaFoldDB" id="A0A7D9ES63"/>
<accession>A0A7D9ES63</accession>
<name>A0A7D9ES63_PARCT</name>
<dbReference type="SUPFAM" id="SSF48726">
    <property type="entry name" value="Immunoglobulin"/>
    <property type="match status" value="1"/>
</dbReference>
<gene>
    <name evidence="1" type="ORF">PACLA_8A034045</name>
</gene>
<comment type="caution">
    <text evidence="1">The sequence shown here is derived from an EMBL/GenBank/DDBJ whole genome shotgun (WGS) entry which is preliminary data.</text>
</comment>
<feature type="non-terminal residue" evidence="1">
    <location>
        <position position="77"/>
    </location>
</feature>
<feature type="non-terminal residue" evidence="1">
    <location>
        <position position="1"/>
    </location>
</feature>
<dbReference type="InterPro" id="IPR036179">
    <property type="entry name" value="Ig-like_dom_sf"/>
</dbReference>
<protein>
    <submittedName>
        <fullName evidence="1">---NA</fullName>
    </submittedName>
</protein>
<dbReference type="Proteomes" id="UP001152795">
    <property type="component" value="Unassembled WGS sequence"/>
</dbReference>
<organism evidence="1 2">
    <name type="scientific">Paramuricea clavata</name>
    <name type="common">Red gorgonian</name>
    <name type="synonym">Violescent sea-whip</name>
    <dbReference type="NCBI Taxonomy" id="317549"/>
    <lineage>
        <taxon>Eukaryota</taxon>
        <taxon>Metazoa</taxon>
        <taxon>Cnidaria</taxon>
        <taxon>Anthozoa</taxon>
        <taxon>Octocorallia</taxon>
        <taxon>Malacalcyonacea</taxon>
        <taxon>Plexauridae</taxon>
        <taxon>Paramuricea</taxon>
    </lineage>
</organism>
<dbReference type="EMBL" id="CACRXK020009385">
    <property type="protein sequence ID" value="CAB4017063.1"/>
    <property type="molecule type" value="Genomic_DNA"/>
</dbReference>
<sequence length="77" mass="8448">DYRIWYFKSTGGSPREPLAFIVFDGNPQILNSTITGVDIEKPATLVLKNVDLSYNGTYFFQLVSPGGGESKVSVFIA</sequence>
<keyword evidence="2" id="KW-1185">Reference proteome</keyword>
<proteinExistence type="predicted"/>
<evidence type="ECO:0000313" key="2">
    <source>
        <dbReference type="Proteomes" id="UP001152795"/>
    </source>
</evidence>